<proteinExistence type="predicted"/>
<dbReference type="AlphaFoldDB" id="A0A1I7T311"/>
<accession>A0A1I7T311</accession>
<dbReference type="eggNOG" id="ENOG502THS3">
    <property type="taxonomic scope" value="Eukaryota"/>
</dbReference>
<protein>
    <submittedName>
        <fullName evidence="3">Periplasmic protein</fullName>
    </submittedName>
</protein>
<keyword evidence="2" id="KW-1185">Reference proteome</keyword>
<organism evidence="2 3">
    <name type="scientific">Caenorhabditis tropicalis</name>
    <dbReference type="NCBI Taxonomy" id="1561998"/>
    <lineage>
        <taxon>Eukaryota</taxon>
        <taxon>Metazoa</taxon>
        <taxon>Ecdysozoa</taxon>
        <taxon>Nematoda</taxon>
        <taxon>Chromadorea</taxon>
        <taxon>Rhabditida</taxon>
        <taxon>Rhabditina</taxon>
        <taxon>Rhabditomorpha</taxon>
        <taxon>Rhabditoidea</taxon>
        <taxon>Rhabditidae</taxon>
        <taxon>Peloderinae</taxon>
        <taxon>Caenorhabditis</taxon>
    </lineage>
</organism>
<evidence type="ECO:0000313" key="3">
    <source>
        <dbReference type="WBParaSite" id="Csp11.Scaffold485.g1937.t1"/>
    </source>
</evidence>
<dbReference type="Proteomes" id="UP000095282">
    <property type="component" value="Unplaced"/>
</dbReference>
<dbReference type="STRING" id="1561998.A0A1I7T311"/>
<evidence type="ECO:0000313" key="2">
    <source>
        <dbReference type="Proteomes" id="UP000095282"/>
    </source>
</evidence>
<name>A0A1I7T311_9PELO</name>
<feature type="chain" id="PRO_5009306991" evidence="1">
    <location>
        <begin position="21"/>
        <end position="128"/>
    </location>
</feature>
<keyword evidence="1" id="KW-0732">Signal</keyword>
<dbReference type="PANTHER" id="PTHR35182:SF1">
    <property type="entry name" value="COLD-SHOCK PROTEIN-RELATED"/>
    <property type="match status" value="1"/>
</dbReference>
<dbReference type="PANTHER" id="PTHR35182">
    <property type="entry name" value="PROTEIN CBG13762"/>
    <property type="match status" value="1"/>
</dbReference>
<dbReference type="WBParaSite" id="Csp11.Scaffold485.g1937.t1">
    <property type="protein sequence ID" value="Csp11.Scaffold485.g1937.t1"/>
    <property type="gene ID" value="Csp11.Scaffold485.g1937"/>
</dbReference>
<evidence type="ECO:0000256" key="1">
    <source>
        <dbReference type="SAM" id="SignalP"/>
    </source>
</evidence>
<sequence>MNRFVIASLLLVSFFALSQASVAQQRVKDGEKVEVDAFKGAKAIKRTVAGGEQIFHFDGEHKGSFVDGKGKKVESSNYEAKDGVLVIKKFSKADVGSYSEHPAKNIETKQADGSVSAVPGITLNLSLE</sequence>
<feature type="signal peptide" evidence="1">
    <location>
        <begin position="1"/>
        <end position="20"/>
    </location>
</feature>
<reference evidence="3" key="1">
    <citation type="submission" date="2016-11" db="UniProtKB">
        <authorList>
            <consortium name="WormBaseParasite"/>
        </authorList>
    </citation>
    <scope>IDENTIFICATION</scope>
</reference>